<reference evidence="2 3" key="1">
    <citation type="submission" date="2018-11" db="EMBL/GenBank/DDBJ databases">
        <title>Rhodococcus spongicola sp. nov. and Rhodococcus xishaensis sp. nov. from marine sponges.</title>
        <authorList>
            <person name="Li L."/>
            <person name="Lin H.W."/>
        </authorList>
    </citation>
    <scope>NUCLEOTIDE SEQUENCE [LARGE SCALE GENOMIC DNA]</scope>
    <source>
        <strain evidence="2 3">LHW50502</strain>
    </source>
</reference>
<comment type="caution">
    <text evidence="2">The sequence shown here is derived from an EMBL/GenBank/DDBJ whole genome shotgun (WGS) entry which is preliminary data.</text>
</comment>
<dbReference type="GO" id="GO:0005975">
    <property type="term" value="P:carbohydrate metabolic process"/>
    <property type="evidence" value="ECO:0007669"/>
    <property type="project" value="UniProtKB-ARBA"/>
</dbReference>
<feature type="domain" description="Bacterial Ig-like" evidence="1">
    <location>
        <begin position="219"/>
        <end position="301"/>
    </location>
</feature>
<dbReference type="InterPro" id="IPR013783">
    <property type="entry name" value="Ig-like_fold"/>
</dbReference>
<evidence type="ECO:0000313" key="3">
    <source>
        <dbReference type="Proteomes" id="UP000284333"/>
    </source>
</evidence>
<gene>
    <name evidence="2" type="ORF">EF834_11935</name>
</gene>
<evidence type="ECO:0000259" key="1">
    <source>
        <dbReference type="Pfam" id="PF16640"/>
    </source>
</evidence>
<dbReference type="InterPro" id="IPR032109">
    <property type="entry name" value="Big_3_5"/>
</dbReference>
<proteinExistence type="predicted"/>
<feature type="domain" description="Bacterial Ig-like" evidence="1">
    <location>
        <begin position="502"/>
        <end position="581"/>
    </location>
</feature>
<name>A0A438AV69_9NOCA</name>
<protein>
    <submittedName>
        <fullName evidence="2">Ig-like domain repeat protein</fullName>
    </submittedName>
</protein>
<feature type="domain" description="Bacterial Ig-like" evidence="1">
    <location>
        <begin position="402"/>
        <end position="486"/>
    </location>
</feature>
<dbReference type="Proteomes" id="UP000284333">
    <property type="component" value="Unassembled WGS sequence"/>
</dbReference>
<accession>A0A438AV69</accession>
<dbReference type="Gene3D" id="2.60.40.10">
    <property type="entry name" value="Immunoglobulins"/>
    <property type="match status" value="4"/>
</dbReference>
<dbReference type="Pfam" id="PF16640">
    <property type="entry name" value="Big_3_5"/>
    <property type="match status" value="4"/>
</dbReference>
<keyword evidence="3" id="KW-1185">Reference proteome</keyword>
<feature type="domain" description="Bacterial Ig-like" evidence="1">
    <location>
        <begin position="310"/>
        <end position="392"/>
    </location>
</feature>
<dbReference type="EMBL" id="RKLN01000004">
    <property type="protein sequence ID" value="RVW02569.1"/>
    <property type="molecule type" value="Genomic_DNA"/>
</dbReference>
<dbReference type="AlphaFoldDB" id="A0A438AV69"/>
<organism evidence="2 3">
    <name type="scientific">Rhodococcus spongiicola</name>
    <dbReference type="NCBI Taxonomy" id="2487352"/>
    <lineage>
        <taxon>Bacteria</taxon>
        <taxon>Bacillati</taxon>
        <taxon>Actinomycetota</taxon>
        <taxon>Actinomycetes</taxon>
        <taxon>Mycobacteriales</taxon>
        <taxon>Nocardiaceae</taxon>
        <taxon>Rhodococcus</taxon>
    </lineage>
</organism>
<dbReference type="OrthoDB" id="4441865at2"/>
<evidence type="ECO:0000313" key="2">
    <source>
        <dbReference type="EMBL" id="RVW02569.1"/>
    </source>
</evidence>
<sequence>MHHDATRRVGKAGSQGGLVFSSTLRRVASPVLVTGSVIAALLGAGVGTAAASEPPPSSNTYNEDQLKLTKEVVGSNVVYPGDTVTFKTTVKHRANDIRLSIEKVRDVPPAGFILDRDSVKVTYVTWNDKHELNYNSDGGVTARCTDRCTFLIGGFDLTDNESVVLETTYRVPDDMAFGDYNSGALVGVNAWSGERGSKDFGVWVRVQDPNVTTTTTLDVPETVKTGEAATLTATLDPSNARGRVQFQDGGADIGSPVDVVGGVATLSHTFDTVGAHEITANFLADAGFHNSTSAPATVDVTSDTSTALQVPASALVGEDVTMTASITPDTATGRVQFKLDGNDYGQPVAVENGAASIIRSFPEALSHSITAEFTGTGGYHNSVSAPAEITVNDPDWGTTTVVEPVTAVTGTPVNLSATVLPFPSGGDVRFLVDGVEVGTAPVGTADGVAVLPHTFDVAGTANVVAEFTGTDGFEPSTSTEFAVTVNDPDTRTETRTVLEVSGKTVVGEQVTFTATVDPGTADGTVEFRSGTTVLGTVEVVDGVATFTHSFDGTGTHAVTASFVGGAGFADSVSGPTVLTVSEDSGAGPLGSLEALFG</sequence>